<dbReference type="Proteomes" id="UP001178507">
    <property type="component" value="Unassembled WGS sequence"/>
</dbReference>
<feature type="chain" id="PRO_5041465389" description="F5/8 type C domain-containing protein" evidence="1">
    <location>
        <begin position="22"/>
        <end position="1010"/>
    </location>
</feature>
<dbReference type="InterPro" id="IPR011448">
    <property type="entry name" value="DUF1554"/>
</dbReference>
<accession>A0AA36HXJ2</accession>
<evidence type="ECO:0000313" key="5">
    <source>
        <dbReference type="Proteomes" id="UP001178507"/>
    </source>
</evidence>
<keyword evidence="5" id="KW-1185">Reference proteome</keyword>
<evidence type="ECO:0008006" key="6">
    <source>
        <dbReference type="Google" id="ProtNLM"/>
    </source>
</evidence>
<dbReference type="Gene3D" id="2.60.120.260">
    <property type="entry name" value="Galactose-binding domain-like"/>
    <property type="match status" value="3"/>
</dbReference>
<dbReference type="InterPro" id="IPR000421">
    <property type="entry name" value="FA58C"/>
</dbReference>
<gene>
    <name evidence="4" type="ORF">EVOR1521_LOCUS5163</name>
</gene>
<dbReference type="Pfam" id="PF07588">
    <property type="entry name" value="DUF1554"/>
    <property type="match status" value="1"/>
</dbReference>
<dbReference type="EMBL" id="CAUJNA010000355">
    <property type="protein sequence ID" value="CAJ1375993.1"/>
    <property type="molecule type" value="Genomic_DNA"/>
</dbReference>
<sequence length="1010" mass="108659">MMSWSLNRLASLSVLLGLALTEECQPSGRALLQTAVVKSAQVAPVCSSWKLEIAAENRDWEAHIFEIELYSGDHLISGAGMGTATSDCERSSAGGAFDGDTSTKWVTCSGNKVGKSVTYELNQPNGVTKIKTVQWGSANNAIPKFALYCSTDEVTFSYVWTADLGTGASTNEAVSGLSAPSPDQVASFAAPTTTTTTLDPALAAKLRIFVTSEKHSMNLGGLSGADAICTAEAGQAAKALLADDSGCPGVPCRRASVKSWPPDAERKDWPLQPRTTYYSKDWTQEVVTTDCHGLMAGGLTHPLSTCSNQATGMTVDWQTFATCKGYTSSDAADQLAVGWSCANDARGLIFSWTGSEGTKSCESKEYFLCVTTSDQAVPEQCPDFEVLQLDDYQGYITGSGKAVVYMGPRVALVVAETARTSEFDPDVNDAATTEAMKHIVSNLEKMLYIYDDVVGMIPQYYTSPDGRLEGRVPNEVNFIAAGGLAKASKAGCAVGPDFLRKMLEMTLEGRQVIDHIFFYENFRNYMFPQIFTKVLDYHTSVSYWSSGWVNQGFINIFGGLVSVAIEPPVEFNYFGKTRAEFMEMMEANLVIYVSDPQYTVDNTFMKDFLPWSSHSSLDNLYSGLNSFLFRKCGGVTFLKGFFGALEGLLSRAPDTLADYETAMENYYIAASIGANADLKDFFIGEMKWHLRQAALDEVSAKGLTGMSLSATTTTTTTTTEAVHTAPICSSWKLEIAAENRDWEAHIFEIELYSGDHLISGAGMGTATSDCERSSPGGAFDGDTSTKWVTCSGNKVGKSVTYKLNQPNGVTKIKTVQWGSANNAIPKFALYCSTDDVTFSYVWTADLGSGASTNEAVSGFSAPSPEQIASFAPPCPVCSSWKLEIAAENRDWEAHIFEIELYSGDHLISGAGMGTATSDCERSSPGGAFDGDTSTKWVTCSGNKVGKSVTYKLNQPNGVTKIKTVQWGSANNAIPKFALYCSKDDVTFSYVWTADLGSGAGTTEAVSGLAI</sequence>
<comment type="caution">
    <text evidence="4">The sequence shown here is derived from an EMBL/GenBank/DDBJ whole genome shotgun (WGS) entry which is preliminary data.</text>
</comment>
<dbReference type="AlphaFoldDB" id="A0AA36HXJ2"/>
<feature type="domain" description="F5/8 type C" evidence="2">
    <location>
        <begin position="766"/>
        <end position="854"/>
    </location>
</feature>
<dbReference type="Gene3D" id="3.10.100.10">
    <property type="entry name" value="Mannose-Binding Protein A, subunit A"/>
    <property type="match status" value="1"/>
</dbReference>
<evidence type="ECO:0000259" key="2">
    <source>
        <dbReference type="Pfam" id="PF00754"/>
    </source>
</evidence>
<evidence type="ECO:0000256" key="1">
    <source>
        <dbReference type="SAM" id="SignalP"/>
    </source>
</evidence>
<protein>
    <recommendedName>
        <fullName evidence="6">F5/8 type C domain-containing protein</fullName>
    </recommendedName>
</protein>
<feature type="domain" description="F5/8 type C" evidence="2">
    <location>
        <begin position="84"/>
        <end position="172"/>
    </location>
</feature>
<dbReference type="Pfam" id="PF00754">
    <property type="entry name" value="F5_F8_type_C"/>
    <property type="match status" value="2"/>
</dbReference>
<keyword evidence="1" id="KW-0732">Signal</keyword>
<feature type="domain" description="DUF1554" evidence="3">
    <location>
        <begin position="214"/>
        <end position="333"/>
    </location>
</feature>
<reference evidence="4" key="1">
    <citation type="submission" date="2023-08" db="EMBL/GenBank/DDBJ databases">
        <authorList>
            <person name="Chen Y."/>
            <person name="Shah S."/>
            <person name="Dougan E. K."/>
            <person name="Thang M."/>
            <person name="Chan C."/>
        </authorList>
    </citation>
    <scope>NUCLEOTIDE SEQUENCE</scope>
</reference>
<dbReference type="InterPro" id="IPR016186">
    <property type="entry name" value="C-type_lectin-like/link_sf"/>
</dbReference>
<organism evidence="4 5">
    <name type="scientific">Effrenium voratum</name>
    <dbReference type="NCBI Taxonomy" id="2562239"/>
    <lineage>
        <taxon>Eukaryota</taxon>
        <taxon>Sar</taxon>
        <taxon>Alveolata</taxon>
        <taxon>Dinophyceae</taxon>
        <taxon>Suessiales</taxon>
        <taxon>Symbiodiniaceae</taxon>
        <taxon>Effrenium</taxon>
    </lineage>
</organism>
<dbReference type="InterPro" id="IPR008979">
    <property type="entry name" value="Galactose-bd-like_sf"/>
</dbReference>
<dbReference type="SUPFAM" id="SSF49785">
    <property type="entry name" value="Galactose-binding domain-like"/>
    <property type="match status" value="3"/>
</dbReference>
<feature type="signal peptide" evidence="1">
    <location>
        <begin position="1"/>
        <end position="21"/>
    </location>
</feature>
<evidence type="ECO:0000313" key="4">
    <source>
        <dbReference type="EMBL" id="CAJ1375993.1"/>
    </source>
</evidence>
<evidence type="ECO:0000259" key="3">
    <source>
        <dbReference type="Pfam" id="PF07588"/>
    </source>
</evidence>
<proteinExistence type="predicted"/>
<name>A0AA36HXJ2_9DINO</name>